<keyword evidence="1" id="KW-1133">Transmembrane helix</keyword>
<dbReference type="Proteomes" id="UP000003157">
    <property type="component" value="Unassembled WGS sequence"/>
</dbReference>
<feature type="transmembrane region" description="Helical" evidence="1">
    <location>
        <begin position="63"/>
        <end position="83"/>
    </location>
</feature>
<dbReference type="eggNOG" id="ENOG5032VRG">
    <property type="taxonomic scope" value="Bacteria"/>
</dbReference>
<organism evidence="2 3">
    <name type="scientific">Coprobacillus cateniformis</name>
    <dbReference type="NCBI Taxonomy" id="100884"/>
    <lineage>
        <taxon>Bacteria</taxon>
        <taxon>Bacillati</taxon>
        <taxon>Bacillota</taxon>
        <taxon>Erysipelotrichia</taxon>
        <taxon>Erysipelotrichales</taxon>
        <taxon>Coprobacillaceae</taxon>
        <taxon>Coprobacillus</taxon>
    </lineage>
</organism>
<evidence type="ECO:0000313" key="2">
    <source>
        <dbReference type="EMBL" id="EFW04093.1"/>
    </source>
</evidence>
<evidence type="ECO:0000313" key="3">
    <source>
        <dbReference type="Proteomes" id="UP000003157"/>
    </source>
</evidence>
<evidence type="ECO:0008006" key="4">
    <source>
        <dbReference type="Google" id="ProtNLM"/>
    </source>
</evidence>
<protein>
    <recommendedName>
        <fullName evidence="4">Sporulation factor SpoIIGA</fullName>
    </recommendedName>
</protein>
<sequence length="226" mass="26431">MILLTFELLCFLLNQQMTIKELFKYTLTYNISIIFLFIDFFDGFLLLYDLLLTLFYFKKLTYIYYPLFLFVYISLLAFLEMILPSSTIFQGVLLVEGFDFVSLLILTFIVLGIFYFYIAFCQHKLQKDEMVSVSFLGKECLGFIDNGNKVFYKGYPVIFIRHSLLETYEKIDSIVIETANQVETVDIIVMKEIEINHQVLHHVYVGVMSSNEYDCILNSQLLGGLL</sequence>
<proteinExistence type="predicted"/>
<keyword evidence="1" id="KW-0472">Membrane</keyword>
<dbReference type="EMBL" id="ADKX01000039">
    <property type="protein sequence ID" value="EFW04093.1"/>
    <property type="molecule type" value="Genomic_DNA"/>
</dbReference>
<evidence type="ECO:0000256" key="1">
    <source>
        <dbReference type="SAM" id="Phobius"/>
    </source>
</evidence>
<accession>E7GC84</accession>
<feature type="transmembrane region" description="Helical" evidence="1">
    <location>
        <begin position="28"/>
        <end position="51"/>
    </location>
</feature>
<dbReference type="HOGENOM" id="CLU_1132099_0_0_9"/>
<comment type="caution">
    <text evidence="2">The sequence shown here is derived from an EMBL/GenBank/DDBJ whole genome shotgun (WGS) entry which is preliminary data.</text>
</comment>
<keyword evidence="3" id="KW-1185">Reference proteome</keyword>
<reference evidence="2 3" key="1">
    <citation type="submission" date="2010-12" db="EMBL/GenBank/DDBJ databases">
        <title>The Genome Sequence of Coprobacillus sp. strain 29_1.</title>
        <authorList>
            <consortium name="The Broad Institute Genome Sequencing Platform"/>
            <person name="Earl A."/>
            <person name="Ward D."/>
            <person name="Feldgarden M."/>
            <person name="Gevers D."/>
            <person name="Daigneault M."/>
            <person name="Sibley C.D."/>
            <person name="White A."/>
            <person name="Strauss J."/>
            <person name="Allen-Vercoe E."/>
            <person name="Young S.K."/>
            <person name="Zeng Q."/>
            <person name="Gargeya S."/>
            <person name="Fitzgerald M."/>
            <person name="Haas B."/>
            <person name="Abouelleil A."/>
            <person name="Alvarado L."/>
            <person name="Arachchi H.M."/>
            <person name="Berlin A."/>
            <person name="Brown A."/>
            <person name="Chapman S.B."/>
            <person name="Chen Z."/>
            <person name="Dunbar C."/>
            <person name="Freedman E."/>
            <person name="Gearin G."/>
            <person name="Gellesch M."/>
            <person name="Goldberg J."/>
            <person name="Griggs A."/>
            <person name="Gujja S."/>
            <person name="Heilman E."/>
            <person name="Heiman D."/>
            <person name="Howarth C."/>
            <person name="Larson L."/>
            <person name="Lui A."/>
            <person name="MacDonald P.J.P."/>
            <person name="Mehta T."/>
            <person name="Montmayeur A."/>
            <person name="Murphy C."/>
            <person name="Neiman D."/>
            <person name="Pearson M."/>
            <person name="Priest M."/>
            <person name="Roberts A."/>
            <person name="Saif S."/>
            <person name="Shea T."/>
            <person name="Shenoy N."/>
            <person name="Sisk P."/>
            <person name="Stolte C."/>
            <person name="Sykes S."/>
            <person name="White J."/>
            <person name="Yandava C."/>
            <person name="Nusbaum C."/>
            <person name="Birren B."/>
        </authorList>
    </citation>
    <scope>NUCLEOTIDE SEQUENCE [LARGE SCALE GENOMIC DNA]</scope>
    <source>
        <strain evidence="2 3">29_1</strain>
    </source>
</reference>
<gene>
    <name evidence="2" type="ORF">HMPREF9488_02376</name>
</gene>
<feature type="transmembrane region" description="Helical" evidence="1">
    <location>
        <begin position="103"/>
        <end position="120"/>
    </location>
</feature>
<keyword evidence="1" id="KW-0812">Transmembrane</keyword>
<dbReference type="STRING" id="100884.GCA_000269565_00027"/>
<name>E7GC84_9FIRM</name>
<dbReference type="AlphaFoldDB" id="E7GC84"/>